<feature type="non-terminal residue" evidence="4">
    <location>
        <position position="1"/>
    </location>
</feature>
<dbReference type="InterPro" id="IPR042855">
    <property type="entry name" value="V_SNARE_CC"/>
</dbReference>
<dbReference type="Pfam" id="PF00957">
    <property type="entry name" value="Synaptobrevin"/>
    <property type="match status" value="1"/>
</dbReference>
<keyword evidence="5" id="KW-1185">Reference proteome</keyword>
<dbReference type="InterPro" id="IPR016444">
    <property type="entry name" value="Synaptobrevin/VAMP"/>
</dbReference>
<dbReference type="AlphaFoldDB" id="A0A9W7E7R9"/>
<protein>
    <recommendedName>
        <fullName evidence="3">V-SNARE coiled-coil homology domain-containing protein</fullName>
    </recommendedName>
</protein>
<name>A0A9W7E7R9_9STRA</name>
<accession>A0A9W7E7R9</accession>
<evidence type="ECO:0000256" key="1">
    <source>
        <dbReference type="PROSITE-ProRule" id="PRU00290"/>
    </source>
</evidence>
<sequence length="175" mass="19151">IVYLASSLDLCYALICSTSYPLRSALSCLHEVHGLLVDPATGAASKRGAACLTGEPGKFRVKIRPELKRICKKYNSGEGTDKVAEVMGKIDVVKLTMQSNIAEMLESSEKLSSIDRTSALLTEQSLVFKKKSNKLRKVMRCKNRKMNLAILFLFLLVGGVVALVIVLSTTNNDNK</sequence>
<dbReference type="OrthoDB" id="36578at2759"/>
<keyword evidence="1" id="KW-0175">Coiled coil</keyword>
<dbReference type="PROSITE" id="PS50892">
    <property type="entry name" value="V_SNARE"/>
    <property type="match status" value="1"/>
</dbReference>
<evidence type="ECO:0000313" key="4">
    <source>
        <dbReference type="EMBL" id="GMH68598.1"/>
    </source>
</evidence>
<evidence type="ECO:0000313" key="5">
    <source>
        <dbReference type="Proteomes" id="UP001165082"/>
    </source>
</evidence>
<keyword evidence="2" id="KW-0812">Transmembrane</keyword>
<feature type="domain" description="V-SNARE coiled-coil homology" evidence="3">
    <location>
        <begin position="82"/>
        <end position="142"/>
    </location>
</feature>
<dbReference type="Gene3D" id="1.20.5.110">
    <property type="match status" value="1"/>
</dbReference>
<dbReference type="PANTHER" id="PTHR45701">
    <property type="entry name" value="SYNAPTOBREVIN FAMILY MEMBER"/>
    <property type="match status" value="1"/>
</dbReference>
<dbReference type="InterPro" id="IPR011012">
    <property type="entry name" value="Longin-like_dom_sf"/>
</dbReference>
<dbReference type="SUPFAM" id="SSF58038">
    <property type="entry name" value="SNARE fusion complex"/>
    <property type="match status" value="1"/>
</dbReference>
<reference evidence="4" key="1">
    <citation type="submission" date="2022-07" db="EMBL/GenBank/DDBJ databases">
        <title>Genome analysis of Parmales, a sister group of diatoms, reveals the evolutionary specialization of diatoms from phago-mixotrophs to photoautotrophs.</title>
        <authorList>
            <person name="Ban H."/>
            <person name="Sato S."/>
            <person name="Yoshikawa S."/>
            <person name="Kazumasa Y."/>
            <person name="Nakamura Y."/>
            <person name="Ichinomiya M."/>
            <person name="Saitoh K."/>
            <person name="Sato N."/>
            <person name="Blanc-Mathieu R."/>
            <person name="Endo H."/>
            <person name="Kuwata A."/>
            <person name="Ogata H."/>
        </authorList>
    </citation>
    <scope>NUCLEOTIDE SEQUENCE</scope>
</reference>
<dbReference type="CDD" id="cd15843">
    <property type="entry name" value="R-SNARE"/>
    <property type="match status" value="1"/>
</dbReference>
<organism evidence="4 5">
    <name type="scientific">Triparma retinervis</name>
    <dbReference type="NCBI Taxonomy" id="2557542"/>
    <lineage>
        <taxon>Eukaryota</taxon>
        <taxon>Sar</taxon>
        <taxon>Stramenopiles</taxon>
        <taxon>Ochrophyta</taxon>
        <taxon>Bolidophyceae</taxon>
        <taxon>Parmales</taxon>
        <taxon>Triparmaceae</taxon>
        <taxon>Triparma</taxon>
    </lineage>
</organism>
<evidence type="ECO:0000259" key="3">
    <source>
        <dbReference type="PROSITE" id="PS50892"/>
    </source>
</evidence>
<proteinExistence type="predicted"/>
<evidence type="ECO:0000256" key="2">
    <source>
        <dbReference type="SAM" id="Phobius"/>
    </source>
</evidence>
<comment type="caution">
    <text evidence="4">The sequence shown here is derived from an EMBL/GenBank/DDBJ whole genome shotgun (WGS) entry which is preliminary data.</text>
</comment>
<feature type="transmembrane region" description="Helical" evidence="2">
    <location>
        <begin position="146"/>
        <end position="167"/>
    </location>
</feature>
<keyword evidence="2" id="KW-0472">Membrane</keyword>
<dbReference type="Proteomes" id="UP001165082">
    <property type="component" value="Unassembled WGS sequence"/>
</dbReference>
<keyword evidence="2" id="KW-1133">Transmembrane helix</keyword>
<dbReference type="EMBL" id="BRXZ01002715">
    <property type="protein sequence ID" value="GMH68598.1"/>
    <property type="molecule type" value="Genomic_DNA"/>
</dbReference>
<dbReference type="SUPFAM" id="SSF64356">
    <property type="entry name" value="SNARE-like"/>
    <property type="match status" value="1"/>
</dbReference>
<gene>
    <name evidence="4" type="ORF">TrRE_jg4106</name>
</gene>